<evidence type="ECO:0000313" key="6">
    <source>
        <dbReference type="EMBL" id="GGB86811.1"/>
    </source>
</evidence>
<dbReference type="RefSeq" id="WP_188622009.1">
    <property type="nucleotide sequence ID" value="NZ_BMJE01000010.1"/>
</dbReference>
<dbReference type="EMBL" id="BMJE01000010">
    <property type="protein sequence ID" value="GGB86811.1"/>
    <property type="molecule type" value="Genomic_DNA"/>
</dbReference>
<keyword evidence="3 5" id="KW-1133">Transmembrane helix</keyword>
<dbReference type="Pfam" id="PF07681">
    <property type="entry name" value="DoxX"/>
    <property type="match status" value="1"/>
</dbReference>
<evidence type="ECO:0000256" key="5">
    <source>
        <dbReference type="SAM" id="Phobius"/>
    </source>
</evidence>
<evidence type="ECO:0008006" key="8">
    <source>
        <dbReference type="Google" id="ProtNLM"/>
    </source>
</evidence>
<evidence type="ECO:0000256" key="1">
    <source>
        <dbReference type="ARBA" id="ARBA00004141"/>
    </source>
</evidence>
<feature type="transmembrane region" description="Helical" evidence="5">
    <location>
        <begin position="49"/>
        <end position="67"/>
    </location>
</feature>
<evidence type="ECO:0000313" key="7">
    <source>
        <dbReference type="Proteomes" id="UP000615760"/>
    </source>
</evidence>
<dbReference type="InterPro" id="IPR032808">
    <property type="entry name" value="DoxX"/>
</dbReference>
<evidence type="ECO:0000256" key="3">
    <source>
        <dbReference type="ARBA" id="ARBA00022989"/>
    </source>
</evidence>
<keyword evidence="4 5" id="KW-0472">Membrane</keyword>
<proteinExistence type="predicted"/>
<protein>
    <recommendedName>
        <fullName evidence="8">DoxX family membrane protein</fullName>
    </recommendedName>
</protein>
<feature type="transmembrane region" description="Helical" evidence="5">
    <location>
        <begin position="98"/>
        <end position="114"/>
    </location>
</feature>
<feature type="transmembrane region" description="Helical" evidence="5">
    <location>
        <begin position="12"/>
        <end position="29"/>
    </location>
</feature>
<reference evidence="7" key="1">
    <citation type="journal article" date="2019" name="Int. J. Syst. Evol. Microbiol.">
        <title>The Global Catalogue of Microorganisms (GCM) 10K type strain sequencing project: providing services to taxonomists for standard genome sequencing and annotation.</title>
        <authorList>
            <consortium name="The Broad Institute Genomics Platform"/>
            <consortium name="The Broad Institute Genome Sequencing Center for Infectious Disease"/>
            <person name="Wu L."/>
            <person name="Ma J."/>
        </authorList>
    </citation>
    <scope>NUCLEOTIDE SEQUENCE [LARGE SCALE GENOMIC DNA]</scope>
    <source>
        <strain evidence="7">CGMCC 1.15461</strain>
    </source>
</reference>
<name>A0ABQ1K7E4_9FLAO</name>
<evidence type="ECO:0000256" key="2">
    <source>
        <dbReference type="ARBA" id="ARBA00022692"/>
    </source>
</evidence>
<gene>
    <name evidence="6" type="ORF">GCM10007424_28600</name>
</gene>
<sequence length="124" mass="13981">MDSNFTKIARILLGLALILFGINKFYSFIPMPQPPQDAAEFLGSLAETGYFMTFVAVLEIIIGLMLLFKLWVPFALLLLLPISINIVLFHLFLDLPSISAGLILAILNVVLLYKHKQKYKPLFI</sequence>
<accession>A0ABQ1K7E4</accession>
<feature type="transmembrane region" description="Helical" evidence="5">
    <location>
        <begin position="74"/>
        <end position="92"/>
    </location>
</feature>
<evidence type="ECO:0000256" key="4">
    <source>
        <dbReference type="ARBA" id="ARBA00023136"/>
    </source>
</evidence>
<comment type="subcellular location">
    <subcellularLocation>
        <location evidence="1">Membrane</location>
        <topology evidence="1">Multi-pass membrane protein</topology>
    </subcellularLocation>
</comment>
<comment type="caution">
    <text evidence="6">The sequence shown here is derived from an EMBL/GenBank/DDBJ whole genome shotgun (WGS) entry which is preliminary data.</text>
</comment>
<organism evidence="6 7">
    <name type="scientific">Flavobacterium suaedae</name>
    <dbReference type="NCBI Taxonomy" id="1767027"/>
    <lineage>
        <taxon>Bacteria</taxon>
        <taxon>Pseudomonadati</taxon>
        <taxon>Bacteroidota</taxon>
        <taxon>Flavobacteriia</taxon>
        <taxon>Flavobacteriales</taxon>
        <taxon>Flavobacteriaceae</taxon>
        <taxon>Flavobacterium</taxon>
    </lineage>
</organism>
<keyword evidence="2 5" id="KW-0812">Transmembrane</keyword>
<keyword evidence="7" id="KW-1185">Reference proteome</keyword>
<dbReference type="Proteomes" id="UP000615760">
    <property type="component" value="Unassembled WGS sequence"/>
</dbReference>